<dbReference type="AlphaFoldDB" id="A0A840WJW0"/>
<comment type="caution">
    <text evidence="1">The sequence shown here is derived from an EMBL/GenBank/DDBJ whole genome shotgun (WGS) entry which is preliminary data.</text>
</comment>
<keyword evidence="2" id="KW-1185">Reference proteome</keyword>
<proteinExistence type="predicted"/>
<protein>
    <submittedName>
        <fullName evidence="1">Integrase</fullName>
    </submittedName>
</protein>
<dbReference type="EMBL" id="JACHDO010000001">
    <property type="protein sequence ID" value="MBB5493271.1"/>
    <property type="molecule type" value="Genomic_DNA"/>
</dbReference>
<evidence type="ECO:0000313" key="2">
    <source>
        <dbReference type="Proteomes" id="UP000579647"/>
    </source>
</evidence>
<dbReference type="RefSeq" id="WP_184366560.1">
    <property type="nucleotide sequence ID" value="NZ_BAAAKM010000007.1"/>
</dbReference>
<sequence length="110" mass="12425">MAGTAAPPRVLVELRNNQYRCLQQFFKWLADEEEIGDPMRKVKAPKVVAKPVPVFEDGEIDRILKMPRSRSDRGAAKRGDACRLRDAAISAPSTRTRTCRTCGCPRRGRR</sequence>
<name>A0A840WJW0_9ACTN</name>
<dbReference type="Proteomes" id="UP000579647">
    <property type="component" value="Unassembled WGS sequence"/>
</dbReference>
<evidence type="ECO:0000313" key="1">
    <source>
        <dbReference type="EMBL" id="MBB5493271.1"/>
    </source>
</evidence>
<organism evidence="1 2">
    <name type="scientific">Nocardiopsis metallicus</name>
    <dbReference type="NCBI Taxonomy" id="179819"/>
    <lineage>
        <taxon>Bacteria</taxon>
        <taxon>Bacillati</taxon>
        <taxon>Actinomycetota</taxon>
        <taxon>Actinomycetes</taxon>
        <taxon>Streptosporangiales</taxon>
        <taxon>Nocardiopsidaceae</taxon>
        <taxon>Nocardiopsis</taxon>
    </lineage>
</organism>
<reference evidence="1 2" key="1">
    <citation type="submission" date="2020-08" db="EMBL/GenBank/DDBJ databases">
        <title>Sequencing the genomes of 1000 actinobacteria strains.</title>
        <authorList>
            <person name="Klenk H.-P."/>
        </authorList>
    </citation>
    <scope>NUCLEOTIDE SEQUENCE [LARGE SCALE GENOMIC DNA]</scope>
    <source>
        <strain evidence="1 2">DSM 44598</strain>
    </source>
</reference>
<accession>A0A840WJW0</accession>
<gene>
    <name evidence="1" type="ORF">HNR07_004408</name>
</gene>